<name>A0ABN9V5H1_9DINO</name>
<dbReference type="SUPFAM" id="SSF51206">
    <property type="entry name" value="cAMP-binding domain-like"/>
    <property type="match status" value="1"/>
</dbReference>
<dbReference type="InterPro" id="IPR014710">
    <property type="entry name" value="RmlC-like_jellyroll"/>
</dbReference>
<dbReference type="EMBL" id="CAUYUJ010016716">
    <property type="protein sequence ID" value="CAK0868107.1"/>
    <property type="molecule type" value="Genomic_DNA"/>
</dbReference>
<dbReference type="InterPro" id="IPR050818">
    <property type="entry name" value="KCNH_animal-type"/>
</dbReference>
<comment type="caution">
    <text evidence="3">The sequence shown here is derived from an EMBL/GenBank/DDBJ whole genome shotgun (WGS) entry which is preliminary data.</text>
</comment>
<dbReference type="Gene3D" id="2.60.120.10">
    <property type="entry name" value="Jelly Rolls"/>
    <property type="match status" value="1"/>
</dbReference>
<keyword evidence="2" id="KW-0472">Membrane</keyword>
<dbReference type="PANTHER" id="PTHR10217:SF435">
    <property type="entry name" value="POTASSIUM VOLTAGE-GATED CHANNEL PROTEIN EAG"/>
    <property type="match status" value="1"/>
</dbReference>
<organism evidence="3 4">
    <name type="scientific">Prorocentrum cordatum</name>
    <dbReference type="NCBI Taxonomy" id="2364126"/>
    <lineage>
        <taxon>Eukaryota</taxon>
        <taxon>Sar</taxon>
        <taxon>Alveolata</taxon>
        <taxon>Dinophyceae</taxon>
        <taxon>Prorocentrales</taxon>
        <taxon>Prorocentraceae</taxon>
        <taxon>Prorocentrum</taxon>
    </lineage>
</organism>
<protein>
    <recommendedName>
        <fullName evidence="5">Cyclic nucleotide-binding domain-containing protein</fullName>
    </recommendedName>
</protein>
<feature type="region of interest" description="Disordered" evidence="1">
    <location>
        <begin position="49"/>
        <end position="106"/>
    </location>
</feature>
<dbReference type="Proteomes" id="UP001189429">
    <property type="component" value="Unassembled WGS sequence"/>
</dbReference>
<sequence length="808" mass="87616">MTGEPASFEQVLQTQLEGLRRSLVGEHGSRLAASAEHLRARVASLEEENRRLRRQLPGRPGEPSSPCGGARPPAAATAAQVELAGVQPPRPPPEGAVSPPCSPAATSVAADLDGPTEVLVATVAPGCVPAPSLGEGAAVARPGRQVPRGAPEPLKDPDLWWASGVQSEGSAAGSPRGLRPHSRTASTADQQVLPRTPVEDRSPRGEPQTFKVLDTWERGRHKIGSRRQSLQSLCRKSTASSSNTIWALLGEEDGDHEPAWWEERLERLVVEPNSLAHICWESVGLGLVFYDVVTVPLQLLDPLCGVVFLLASWLARLFWTLDVPFAFLTGFVSPQGRVELRAAKVMANYASSRLPLDLGVLACDWTEALVSSASGGGDPTLLRLAALLRGVRLVRLVRLTRAQHIAALASQHVRSEGVKLSVSIVLIMFALLVLIHVIACAWHGVRYGFELGAARDRGLGEDYSEAFHCVLALFLGEHLVPPQSVGERVFTILVLIFSFMVSSCFVGSLTTAMTQLRFIAGKRSTQFAALNHYLSDAGISRELSARVVLNARHALREQKRHTPESSVELLQLISDPLRSEIHFEVFSPMLVVHPFFHLLNGVNPASVRHVCHASVSAVSLSRGDVLFSEFEVPTAPRMFFVLRGRLSYARGTEAQRAVDRTWLSEPVLWTTWAHRGTLRAQTEANLLALDAHRFVNIMSTFPTLHSLNYATKFVENLNQEGFGGSLTDLGASEDEARRLAVQAFQESDLNFEPPPEWATGRRMSNLSVASMLSATSRRLSTASATRASRRMSGAAVVPTSPQPPGPGS</sequence>
<feature type="transmembrane region" description="Helical" evidence="2">
    <location>
        <begin position="489"/>
        <end position="513"/>
    </location>
</feature>
<feature type="compositionally biased region" description="Low complexity" evidence="1">
    <location>
        <begin position="778"/>
        <end position="795"/>
    </location>
</feature>
<keyword evidence="4" id="KW-1185">Reference proteome</keyword>
<evidence type="ECO:0000256" key="2">
    <source>
        <dbReference type="SAM" id="Phobius"/>
    </source>
</evidence>
<feature type="compositionally biased region" description="Low complexity" evidence="1">
    <location>
        <begin position="57"/>
        <end position="85"/>
    </location>
</feature>
<feature type="region of interest" description="Disordered" evidence="1">
    <location>
        <begin position="135"/>
        <end position="209"/>
    </location>
</feature>
<dbReference type="InterPro" id="IPR018490">
    <property type="entry name" value="cNMP-bd_dom_sf"/>
</dbReference>
<evidence type="ECO:0000313" key="3">
    <source>
        <dbReference type="EMBL" id="CAK0868107.1"/>
    </source>
</evidence>
<dbReference type="SUPFAM" id="SSF81324">
    <property type="entry name" value="Voltage-gated potassium channels"/>
    <property type="match status" value="1"/>
</dbReference>
<keyword evidence="2" id="KW-0812">Transmembrane</keyword>
<feature type="region of interest" description="Disordered" evidence="1">
    <location>
        <begin position="778"/>
        <end position="808"/>
    </location>
</feature>
<keyword evidence="2" id="KW-1133">Transmembrane helix</keyword>
<feature type="transmembrane region" description="Helical" evidence="2">
    <location>
        <begin position="420"/>
        <end position="445"/>
    </location>
</feature>
<reference evidence="3" key="1">
    <citation type="submission" date="2023-10" db="EMBL/GenBank/DDBJ databases">
        <authorList>
            <person name="Chen Y."/>
            <person name="Shah S."/>
            <person name="Dougan E. K."/>
            <person name="Thang M."/>
            <person name="Chan C."/>
        </authorList>
    </citation>
    <scope>NUCLEOTIDE SEQUENCE [LARGE SCALE GENOMIC DNA]</scope>
</reference>
<accession>A0ABN9V5H1</accession>
<evidence type="ECO:0000256" key="1">
    <source>
        <dbReference type="SAM" id="MobiDB-lite"/>
    </source>
</evidence>
<gene>
    <name evidence="3" type="ORF">PCOR1329_LOCUS54879</name>
</gene>
<dbReference type="Gene3D" id="1.10.287.70">
    <property type="match status" value="1"/>
</dbReference>
<evidence type="ECO:0008006" key="5">
    <source>
        <dbReference type="Google" id="ProtNLM"/>
    </source>
</evidence>
<proteinExistence type="predicted"/>
<dbReference type="PANTHER" id="PTHR10217">
    <property type="entry name" value="VOLTAGE AND LIGAND GATED POTASSIUM CHANNEL"/>
    <property type="match status" value="1"/>
</dbReference>
<evidence type="ECO:0000313" key="4">
    <source>
        <dbReference type="Proteomes" id="UP001189429"/>
    </source>
</evidence>